<dbReference type="Proteomes" id="UP001224418">
    <property type="component" value="Unassembled WGS sequence"/>
</dbReference>
<keyword evidence="9 11" id="KW-0456">Lyase</keyword>
<dbReference type="PANTHER" id="PTHR11902:SF1">
    <property type="entry name" value="ENOLASE"/>
    <property type="match status" value="1"/>
</dbReference>
<keyword evidence="15" id="KW-1185">Reference proteome</keyword>
<dbReference type="PIRSF" id="PIRSF001400">
    <property type="entry name" value="Enolase"/>
    <property type="match status" value="1"/>
</dbReference>
<evidence type="ECO:0000256" key="7">
    <source>
        <dbReference type="ARBA" id="ARBA00022842"/>
    </source>
</evidence>
<dbReference type="CDD" id="cd03313">
    <property type="entry name" value="enolase"/>
    <property type="match status" value="1"/>
</dbReference>
<dbReference type="HAMAP" id="MF_00318">
    <property type="entry name" value="Enolase"/>
    <property type="match status" value="1"/>
</dbReference>
<feature type="binding site" evidence="11">
    <location>
        <position position="371"/>
    </location>
    <ligand>
        <name>(2R)-2-phosphoglycerate</name>
        <dbReference type="ChEBI" id="CHEBI:58289"/>
    </ligand>
</feature>
<dbReference type="PANTHER" id="PTHR11902">
    <property type="entry name" value="ENOLASE"/>
    <property type="match status" value="1"/>
</dbReference>
<keyword evidence="11" id="KW-0963">Cytoplasm</keyword>
<dbReference type="NCBIfam" id="TIGR01060">
    <property type="entry name" value="eno"/>
    <property type="match status" value="1"/>
</dbReference>
<evidence type="ECO:0000256" key="3">
    <source>
        <dbReference type="ARBA" id="ARBA00012058"/>
    </source>
</evidence>
<evidence type="ECO:0000256" key="9">
    <source>
        <dbReference type="ARBA" id="ARBA00023239"/>
    </source>
</evidence>
<dbReference type="SMART" id="SM01193">
    <property type="entry name" value="Enolase_N"/>
    <property type="match status" value="1"/>
</dbReference>
<keyword evidence="5 11" id="KW-0964">Secreted</keyword>
<evidence type="ECO:0000256" key="6">
    <source>
        <dbReference type="ARBA" id="ARBA00022723"/>
    </source>
</evidence>
<reference evidence="14 15" key="1">
    <citation type="submission" date="2023-07" db="EMBL/GenBank/DDBJ databases">
        <title>Genomic Encyclopedia of Type Strains, Phase IV (KMG-IV): sequencing the most valuable type-strain genomes for metagenomic binning, comparative biology and taxonomic classification.</title>
        <authorList>
            <person name="Goeker M."/>
        </authorList>
    </citation>
    <scope>NUCLEOTIDE SEQUENCE [LARGE SCALE GENOMIC DNA]</scope>
    <source>
        <strain evidence="14 15">DSM 1400</strain>
    </source>
</reference>
<dbReference type="Pfam" id="PF03952">
    <property type="entry name" value="Enolase_N"/>
    <property type="match status" value="1"/>
</dbReference>
<keyword evidence="7 11" id="KW-0460">Magnesium</keyword>
<evidence type="ECO:0000256" key="10">
    <source>
        <dbReference type="ARBA" id="ARBA00048951"/>
    </source>
</evidence>
<organism evidence="14 15">
    <name type="scientific">Hathewaya limosa</name>
    <name type="common">Clostridium limosum</name>
    <dbReference type="NCBI Taxonomy" id="1536"/>
    <lineage>
        <taxon>Bacteria</taxon>
        <taxon>Bacillati</taxon>
        <taxon>Bacillota</taxon>
        <taxon>Clostridia</taxon>
        <taxon>Eubacteriales</taxon>
        <taxon>Clostridiaceae</taxon>
        <taxon>Hathewaya</taxon>
    </lineage>
</organism>
<feature type="binding site" evidence="11">
    <location>
        <position position="393"/>
    </location>
    <ligand>
        <name>(2R)-2-phosphoglycerate</name>
        <dbReference type="ChEBI" id="CHEBI:58289"/>
    </ligand>
</feature>
<dbReference type="EMBL" id="JAUSWN010000024">
    <property type="protein sequence ID" value="MDQ0480650.1"/>
    <property type="molecule type" value="Genomic_DNA"/>
</dbReference>
<comment type="caution">
    <text evidence="14">The sequence shown here is derived from an EMBL/GenBank/DDBJ whole genome shotgun (WGS) entry which is preliminary data.</text>
</comment>
<dbReference type="InterPro" id="IPR020809">
    <property type="entry name" value="Enolase_CS"/>
</dbReference>
<dbReference type="PRINTS" id="PR00148">
    <property type="entry name" value="ENOLASE"/>
</dbReference>
<dbReference type="PROSITE" id="PS00164">
    <property type="entry name" value="ENOLASE"/>
    <property type="match status" value="1"/>
</dbReference>
<dbReference type="InterPro" id="IPR029017">
    <property type="entry name" value="Enolase-like_N"/>
</dbReference>
<dbReference type="InterPro" id="IPR036849">
    <property type="entry name" value="Enolase-like_C_sf"/>
</dbReference>
<evidence type="ECO:0000313" key="14">
    <source>
        <dbReference type="EMBL" id="MDQ0480650.1"/>
    </source>
</evidence>
<accession>A0ABU0JU74</accession>
<feature type="domain" description="Enolase C-terminal TIM barrel" evidence="12">
    <location>
        <begin position="142"/>
        <end position="430"/>
    </location>
</feature>
<feature type="binding site" evidence="11">
    <location>
        <position position="372"/>
    </location>
    <ligand>
        <name>(2R)-2-phosphoglycerate</name>
        <dbReference type="ChEBI" id="CHEBI:58289"/>
    </ligand>
</feature>
<proteinExistence type="inferred from homology"/>
<keyword evidence="6 11" id="KW-0479">Metal-binding</keyword>
<keyword evidence="8 11" id="KW-0324">Glycolysis</keyword>
<dbReference type="SUPFAM" id="SSF51604">
    <property type="entry name" value="Enolase C-terminal domain-like"/>
    <property type="match status" value="1"/>
</dbReference>
<comment type="similarity">
    <text evidence="2 11">Belongs to the enolase family.</text>
</comment>
<evidence type="ECO:0000256" key="8">
    <source>
        <dbReference type="ARBA" id="ARBA00023152"/>
    </source>
</evidence>
<sequence length="432" mass="46981">MKKYIEIIDIHARQVLDSRAFPTIEVEVYLEDGTVGRAAVPSGASTGMFEAVELRDGDKSYYNGKSVLNAVNNVNNIIAEELVGMNVLDQVSIDKTMIELDGTENKGKLGANATLGVSLACARAAVEALGLSLYQYVGGVNGKVLPVPMMNIMNGGKHADNNVDLQEFMIMPVGAENFSDALRMCAEVYHALKALLKSKGMSTGVGDEGGFAPNLQSNEEAISVIIEAIEKAGYKPGKEIFIALDPASSEFFNEETKMYELTGEGKTLNPAQMVDFYVDLVEKYPIISIEDGMAEEDWEGWKIMTDKLGSKIQLVGDDLFVTNTKRLSKGIETKTANSILIKLNQIGTLTETLNAIEMAERAGYTAVISHRSGETEDTTIADLVVAVNAGQIKTGAPARSERVAKYNQLLRIEEELGDMAEYRGMNAFYNIK</sequence>
<feature type="binding site" evidence="11">
    <location>
        <position position="342"/>
    </location>
    <ligand>
        <name>(2R)-2-phosphoglycerate</name>
        <dbReference type="ChEBI" id="CHEBI:58289"/>
    </ligand>
</feature>
<dbReference type="RefSeq" id="WP_307356722.1">
    <property type="nucleotide sequence ID" value="NZ_BAAACJ010000042.1"/>
</dbReference>
<dbReference type="EC" id="4.2.1.11" evidence="3 11"/>
<evidence type="ECO:0000259" key="12">
    <source>
        <dbReference type="SMART" id="SM01192"/>
    </source>
</evidence>
<dbReference type="InterPro" id="IPR020811">
    <property type="entry name" value="Enolase_N"/>
</dbReference>
<evidence type="ECO:0000256" key="11">
    <source>
        <dbReference type="HAMAP-Rule" id="MF_00318"/>
    </source>
</evidence>
<evidence type="ECO:0000313" key="15">
    <source>
        <dbReference type="Proteomes" id="UP001224418"/>
    </source>
</evidence>
<evidence type="ECO:0000256" key="1">
    <source>
        <dbReference type="ARBA" id="ARBA00005031"/>
    </source>
</evidence>
<name>A0ABU0JU74_HATLI</name>
<dbReference type="SUPFAM" id="SSF54826">
    <property type="entry name" value="Enolase N-terminal domain-like"/>
    <property type="match status" value="1"/>
</dbReference>
<dbReference type="Pfam" id="PF00113">
    <property type="entry name" value="Enolase_C"/>
    <property type="match status" value="1"/>
</dbReference>
<comment type="catalytic activity">
    <reaction evidence="10">
        <text>(2R)-2-phosphoglycerate = phosphoenolpyruvate + H2O</text>
        <dbReference type="Rhea" id="RHEA:10164"/>
        <dbReference type="ChEBI" id="CHEBI:15377"/>
        <dbReference type="ChEBI" id="CHEBI:58289"/>
        <dbReference type="ChEBI" id="CHEBI:58702"/>
        <dbReference type="EC" id="4.2.1.11"/>
    </reaction>
    <physiologicalReaction direction="left-to-right" evidence="10">
        <dbReference type="Rhea" id="RHEA:10165"/>
    </physiologicalReaction>
</comment>
<feature type="binding site" evidence="11">
    <location>
        <position position="166"/>
    </location>
    <ligand>
        <name>(2R)-2-phosphoglycerate</name>
        <dbReference type="ChEBI" id="CHEBI:58289"/>
    </ligand>
</feature>
<dbReference type="Gene3D" id="3.20.20.120">
    <property type="entry name" value="Enolase-like C-terminal domain"/>
    <property type="match status" value="1"/>
</dbReference>
<dbReference type="GO" id="GO:0004634">
    <property type="term" value="F:phosphopyruvate hydratase activity"/>
    <property type="evidence" value="ECO:0007669"/>
    <property type="project" value="UniProtKB-EC"/>
</dbReference>
<dbReference type="InterPro" id="IPR000941">
    <property type="entry name" value="Enolase"/>
</dbReference>
<comment type="subcellular location">
    <subcellularLocation>
        <location evidence="11">Cytoplasm</location>
    </subcellularLocation>
    <subcellularLocation>
        <location evidence="11">Secreted</location>
    </subcellularLocation>
    <subcellularLocation>
        <location evidence="11">Cell surface</location>
    </subcellularLocation>
    <text evidence="11">Fractions of enolase are present in both the cytoplasm and on the cell surface.</text>
</comment>
<gene>
    <name evidence="11" type="primary">eno</name>
    <name evidence="14" type="ORF">QOZ93_002399</name>
</gene>
<dbReference type="SFLD" id="SFLDG00178">
    <property type="entry name" value="enolase"/>
    <property type="match status" value="1"/>
</dbReference>
<feature type="binding site" evidence="11">
    <location>
        <position position="245"/>
    </location>
    <ligand>
        <name>Mg(2+)</name>
        <dbReference type="ChEBI" id="CHEBI:18420"/>
    </ligand>
</feature>
<dbReference type="InterPro" id="IPR020810">
    <property type="entry name" value="Enolase_C"/>
</dbReference>
<evidence type="ECO:0000259" key="13">
    <source>
        <dbReference type="SMART" id="SM01193"/>
    </source>
</evidence>
<feature type="active site" description="Proton donor" evidence="11">
    <location>
        <position position="208"/>
    </location>
</feature>
<evidence type="ECO:0000256" key="2">
    <source>
        <dbReference type="ARBA" id="ARBA00009604"/>
    </source>
</evidence>
<feature type="domain" description="Enolase N-terminal" evidence="13">
    <location>
        <begin position="7"/>
        <end position="137"/>
    </location>
</feature>
<comment type="cofactor">
    <cofactor evidence="11">
        <name>Mg(2+)</name>
        <dbReference type="ChEBI" id="CHEBI:18420"/>
    </cofactor>
    <text evidence="11">Binds a second Mg(2+) ion via substrate during catalysis.</text>
</comment>
<feature type="active site" description="Proton acceptor" evidence="11">
    <location>
        <position position="342"/>
    </location>
</feature>
<dbReference type="SFLD" id="SFLDF00002">
    <property type="entry name" value="enolase"/>
    <property type="match status" value="1"/>
</dbReference>
<feature type="binding site" evidence="11">
    <location>
        <position position="317"/>
    </location>
    <ligand>
        <name>Mg(2+)</name>
        <dbReference type="ChEBI" id="CHEBI:18420"/>
    </ligand>
</feature>
<comment type="pathway">
    <text evidence="1 11">Carbohydrate degradation; glycolysis; pyruvate from D-glyceraldehyde 3-phosphate: step 4/5.</text>
</comment>
<comment type="function">
    <text evidence="11">Catalyzes the reversible conversion of 2-phosphoglycerate (2-PG) into phosphoenolpyruvate (PEP). It is essential for the degradation of carbohydrates via glycolysis.</text>
</comment>
<evidence type="ECO:0000256" key="4">
    <source>
        <dbReference type="ARBA" id="ARBA00017068"/>
    </source>
</evidence>
<dbReference type="SFLD" id="SFLDS00001">
    <property type="entry name" value="Enolase"/>
    <property type="match status" value="1"/>
</dbReference>
<dbReference type="SMART" id="SM01192">
    <property type="entry name" value="Enolase_C"/>
    <property type="match status" value="1"/>
</dbReference>
<evidence type="ECO:0000256" key="5">
    <source>
        <dbReference type="ARBA" id="ARBA00022525"/>
    </source>
</evidence>
<protein>
    <recommendedName>
        <fullName evidence="4 11">Enolase</fullName>
        <ecNumber evidence="3 11">4.2.1.11</ecNumber>
    </recommendedName>
    <alternativeName>
        <fullName evidence="11">2-phospho-D-glycerate hydro-lyase</fullName>
    </alternativeName>
    <alternativeName>
        <fullName evidence="11">2-phosphoglycerate dehydratase</fullName>
    </alternativeName>
</protein>
<feature type="binding site" evidence="11">
    <location>
        <position position="290"/>
    </location>
    <ligand>
        <name>Mg(2+)</name>
        <dbReference type="ChEBI" id="CHEBI:18420"/>
    </ligand>
</feature>
<dbReference type="Gene3D" id="3.30.390.10">
    <property type="entry name" value="Enolase-like, N-terminal domain"/>
    <property type="match status" value="1"/>
</dbReference>